<reference evidence="1" key="1">
    <citation type="submission" date="2018-06" db="EMBL/GenBank/DDBJ databases">
        <authorList>
            <person name="Zhirakovskaya E."/>
        </authorList>
    </citation>
    <scope>NUCLEOTIDE SEQUENCE</scope>
</reference>
<organism evidence="1">
    <name type="scientific">hydrothermal vent metagenome</name>
    <dbReference type="NCBI Taxonomy" id="652676"/>
    <lineage>
        <taxon>unclassified sequences</taxon>
        <taxon>metagenomes</taxon>
        <taxon>ecological metagenomes</taxon>
    </lineage>
</organism>
<evidence type="ECO:0000313" key="1">
    <source>
        <dbReference type="EMBL" id="VAW81858.1"/>
    </source>
</evidence>
<name>A0A3B0YLN2_9ZZZZ</name>
<dbReference type="EMBL" id="UOFL01000229">
    <property type="protein sequence ID" value="VAW81858.1"/>
    <property type="molecule type" value="Genomic_DNA"/>
</dbReference>
<sequence>MNYNKLIAGLLITFIGGSSSLVLAGKKVDYVNLRPAGIHFDQGKVGIKLVNGKYGVATKTTTPFYVQVRAACKGKNMLKKVYVAFGTENANGSILEYSNNYKKTILTGFRKTLSWTNVKMIVPLSKLTFNPAQLCQNYVKNKVAQGVSLQQILRKDKAINRSVKLSAVASCGKKNKDKYKTIRINRSIKIICKAGSIADINKIKAKTPKLGKKFKAN</sequence>
<dbReference type="AlphaFoldDB" id="A0A3B0YLN2"/>
<accession>A0A3B0YLN2</accession>
<protein>
    <submittedName>
        <fullName evidence="1">Uncharacterized protein</fullName>
    </submittedName>
</protein>
<gene>
    <name evidence="1" type="ORF">MNBD_GAMMA12-2937</name>
</gene>
<proteinExistence type="predicted"/>